<name>A0A1H2G1Y3_9PSED</name>
<proteinExistence type="predicted"/>
<dbReference type="RefSeq" id="WP_172829126.1">
    <property type="nucleotide sequence ID" value="NZ_LT629785.1"/>
</dbReference>
<dbReference type="EMBL" id="LT629785">
    <property type="protein sequence ID" value="SDU13602.1"/>
    <property type="molecule type" value="Genomic_DNA"/>
</dbReference>
<organism evidence="2 3">
    <name type="scientific">Pseudomonas pohangensis</name>
    <dbReference type="NCBI Taxonomy" id="364197"/>
    <lineage>
        <taxon>Bacteria</taxon>
        <taxon>Pseudomonadati</taxon>
        <taxon>Pseudomonadota</taxon>
        <taxon>Gammaproteobacteria</taxon>
        <taxon>Pseudomonadales</taxon>
        <taxon>Pseudomonadaceae</taxon>
        <taxon>Pseudomonas</taxon>
    </lineage>
</organism>
<feature type="chain" id="PRO_5009274451" description="Lipoprotein" evidence="1">
    <location>
        <begin position="21"/>
        <end position="168"/>
    </location>
</feature>
<evidence type="ECO:0000313" key="2">
    <source>
        <dbReference type="EMBL" id="SDU13602.1"/>
    </source>
</evidence>
<dbReference type="AlphaFoldDB" id="A0A1H2G1Y3"/>
<keyword evidence="1" id="KW-0732">Signal</keyword>
<dbReference type="STRING" id="364197.SAMN05216296_1978"/>
<sequence>MIRNALLAATAVSLLMGCSAMDSIQSVAMTDLGGEWKGDYQCQPPRWLPHPSKATVTFIPGALPMTFTGHAEYVLTDYRTGKELGGNTTFTGKTQLVGSFALQSETFVKRWGPNSDPSRLSAPLMKGRMVDKNTIVVDMCDTKMTLHRTVNPTATLSSQAAKSPSAYN</sequence>
<evidence type="ECO:0000256" key="1">
    <source>
        <dbReference type="SAM" id="SignalP"/>
    </source>
</evidence>
<feature type="signal peptide" evidence="1">
    <location>
        <begin position="1"/>
        <end position="20"/>
    </location>
</feature>
<accession>A0A1H2G1Y3</accession>
<dbReference type="PROSITE" id="PS51257">
    <property type="entry name" value="PROKAR_LIPOPROTEIN"/>
    <property type="match status" value="1"/>
</dbReference>
<evidence type="ECO:0008006" key="4">
    <source>
        <dbReference type="Google" id="ProtNLM"/>
    </source>
</evidence>
<gene>
    <name evidence="2" type="ORF">SAMN05216296_1978</name>
</gene>
<evidence type="ECO:0000313" key="3">
    <source>
        <dbReference type="Proteomes" id="UP000243232"/>
    </source>
</evidence>
<reference evidence="3" key="1">
    <citation type="submission" date="2016-10" db="EMBL/GenBank/DDBJ databases">
        <authorList>
            <person name="Varghese N."/>
            <person name="Submissions S."/>
        </authorList>
    </citation>
    <scope>NUCLEOTIDE SEQUENCE [LARGE SCALE GENOMIC DNA]</scope>
    <source>
        <strain evidence="3">DSM 17875</strain>
    </source>
</reference>
<dbReference type="Proteomes" id="UP000243232">
    <property type="component" value="Chromosome I"/>
</dbReference>
<protein>
    <recommendedName>
        <fullName evidence="4">Lipoprotein</fullName>
    </recommendedName>
</protein>
<keyword evidence="3" id="KW-1185">Reference proteome</keyword>